<proteinExistence type="inferred from homology"/>
<keyword evidence="5 6" id="KW-0804">Transcription</keyword>
<dbReference type="GO" id="GO:0003677">
    <property type="term" value="F:DNA binding"/>
    <property type="evidence" value="ECO:0007669"/>
    <property type="project" value="UniProtKB-KW"/>
</dbReference>
<evidence type="ECO:0000256" key="4">
    <source>
        <dbReference type="ARBA" id="ARBA00023125"/>
    </source>
</evidence>
<evidence type="ECO:0000256" key="1">
    <source>
        <dbReference type="ARBA" id="ARBA00010641"/>
    </source>
</evidence>
<dbReference type="InterPro" id="IPR039425">
    <property type="entry name" value="RNA_pol_sigma-70-like"/>
</dbReference>
<dbReference type="Gene3D" id="1.10.1740.10">
    <property type="match status" value="1"/>
</dbReference>
<dbReference type="InterPro" id="IPR013325">
    <property type="entry name" value="RNA_pol_sigma_r2"/>
</dbReference>
<dbReference type="EMBL" id="PEWV01000010">
    <property type="protein sequence ID" value="PIU42328.1"/>
    <property type="molecule type" value="Genomic_DNA"/>
</dbReference>
<dbReference type="GO" id="GO:0016987">
    <property type="term" value="F:sigma factor activity"/>
    <property type="evidence" value="ECO:0007669"/>
    <property type="project" value="UniProtKB-KW"/>
</dbReference>
<feature type="domain" description="RNA polymerase sigma-70 region 2" evidence="7">
    <location>
        <begin position="23"/>
        <end position="89"/>
    </location>
</feature>
<gene>
    <name evidence="9" type="ORF">COS99_00900</name>
</gene>
<dbReference type="InterPro" id="IPR007627">
    <property type="entry name" value="RNA_pol_sigma70_r2"/>
</dbReference>
<evidence type="ECO:0000313" key="10">
    <source>
        <dbReference type="Proteomes" id="UP000230052"/>
    </source>
</evidence>
<accession>A0A2J0KV10</accession>
<dbReference type="PROSITE" id="PS01063">
    <property type="entry name" value="SIGMA70_ECF"/>
    <property type="match status" value="1"/>
</dbReference>
<dbReference type="NCBIfam" id="TIGR02937">
    <property type="entry name" value="sigma70-ECF"/>
    <property type="match status" value="1"/>
</dbReference>
<keyword evidence="3 6" id="KW-0731">Sigma factor</keyword>
<name>A0A2J0KV10_9BACT</name>
<evidence type="ECO:0000256" key="6">
    <source>
        <dbReference type="RuleBase" id="RU000716"/>
    </source>
</evidence>
<dbReference type="InterPro" id="IPR036388">
    <property type="entry name" value="WH-like_DNA-bd_sf"/>
</dbReference>
<dbReference type="GO" id="GO:0006352">
    <property type="term" value="P:DNA-templated transcription initiation"/>
    <property type="evidence" value="ECO:0007669"/>
    <property type="project" value="InterPro"/>
</dbReference>
<evidence type="ECO:0000256" key="2">
    <source>
        <dbReference type="ARBA" id="ARBA00023015"/>
    </source>
</evidence>
<keyword evidence="2 6" id="KW-0805">Transcription regulation</keyword>
<dbReference type="SUPFAM" id="SSF88946">
    <property type="entry name" value="Sigma2 domain of RNA polymerase sigma factors"/>
    <property type="match status" value="1"/>
</dbReference>
<dbReference type="SUPFAM" id="SSF88659">
    <property type="entry name" value="Sigma3 and sigma4 domains of RNA polymerase sigma factors"/>
    <property type="match status" value="1"/>
</dbReference>
<dbReference type="InterPro" id="IPR013324">
    <property type="entry name" value="RNA_pol_sigma_r3/r4-like"/>
</dbReference>
<dbReference type="CDD" id="cd06171">
    <property type="entry name" value="Sigma70_r4"/>
    <property type="match status" value="1"/>
</dbReference>
<dbReference type="AlphaFoldDB" id="A0A2J0KV10"/>
<dbReference type="InterPro" id="IPR013249">
    <property type="entry name" value="RNA_pol_sigma70_r4_t2"/>
</dbReference>
<evidence type="ECO:0000256" key="5">
    <source>
        <dbReference type="ARBA" id="ARBA00023163"/>
    </source>
</evidence>
<evidence type="ECO:0000259" key="7">
    <source>
        <dbReference type="Pfam" id="PF04542"/>
    </source>
</evidence>
<dbReference type="InterPro" id="IPR000838">
    <property type="entry name" value="RNA_pol_sigma70_ECF_CS"/>
</dbReference>
<dbReference type="PANTHER" id="PTHR43133">
    <property type="entry name" value="RNA POLYMERASE ECF-TYPE SIGMA FACTO"/>
    <property type="match status" value="1"/>
</dbReference>
<dbReference type="PANTHER" id="PTHR43133:SF8">
    <property type="entry name" value="RNA POLYMERASE SIGMA FACTOR HI_1459-RELATED"/>
    <property type="match status" value="1"/>
</dbReference>
<comment type="similarity">
    <text evidence="1 6">Belongs to the sigma-70 factor family. ECF subfamily.</text>
</comment>
<dbReference type="Proteomes" id="UP000230052">
    <property type="component" value="Unassembled WGS sequence"/>
</dbReference>
<dbReference type="InterPro" id="IPR014284">
    <property type="entry name" value="RNA_pol_sigma-70_dom"/>
</dbReference>
<dbReference type="Pfam" id="PF04542">
    <property type="entry name" value="Sigma70_r2"/>
    <property type="match status" value="1"/>
</dbReference>
<protein>
    <recommendedName>
        <fullName evidence="6">RNA polymerase sigma factor</fullName>
    </recommendedName>
</protein>
<sequence>MQPSDEYLIQKAREEDRSTFEELYNRYKKAIFGYIYRLIGDKAVAEELTQETFVKVYMNLARYRPEGKVSSWIYTIAGNLAKNELRSRGYRKTVSLEVTVSDDERITIGDMLADESFKPDDITQNEELKQDIQKAIQMLPVKYREVLILCDVQSLSYDSVAEIIGSTIGTVASRLSRARAAFVKIFRENFGDRT</sequence>
<feature type="domain" description="RNA polymerase sigma factor 70 region 4 type 2" evidence="8">
    <location>
        <begin position="130"/>
        <end position="181"/>
    </location>
</feature>
<keyword evidence="4 6" id="KW-0238">DNA-binding</keyword>
<reference evidence="9 10" key="1">
    <citation type="submission" date="2017-09" db="EMBL/GenBank/DDBJ databases">
        <title>Depth-based differentiation of microbial function through sediment-hosted aquifers and enrichment of novel symbionts in the deep terrestrial subsurface.</title>
        <authorList>
            <person name="Probst A.J."/>
            <person name="Ladd B."/>
            <person name="Jarett J.K."/>
            <person name="Geller-Mcgrath D.E."/>
            <person name="Sieber C.M."/>
            <person name="Emerson J.B."/>
            <person name="Anantharaman K."/>
            <person name="Thomas B.C."/>
            <person name="Malmstrom R."/>
            <person name="Stieglmeier M."/>
            <person name="Klingl A."/>
            <person name="Woyke T."/>
            <person name="Ryan C.M."/>
            <person name="Banfield J.F."/>
        </authorList>
    </citation>
    <scope>NUCLEOTIDE SEQUENCE [LARGE SCALE GENOMIC DNA]</scope>
    <source>
        <strain evidence="9">CG07_land_8_20_14_0_80_42_15</strain>
    </source>
</reference>
<dbReference type="Pfam" id="PF08281">
    <property type="entry name" value="Sigma70_r4_2"/>
    <property type="match status" value="1"/>
</dbReference>
<dbReference type="Gene3D" id="1.10.10.10">
    <property type="entry name" value="Winged helix-like DNA-binding domain superfamily/Winged helix DNA-binding domain"/>
    <property type="match status" value="1"/>
</dbReference>
<evidence type="ECO:0000256" key="3">
    <source>
        <dbReference type="ARBA" id="ARBA00023082"/>
    </source>
</evidence>
<organism evidence="9 10">
    <name type="scientific">Candidatus Aquitaenariimonas noxiae</name>
    <dbReference type="NCBI Taxonomy" id="1974741"/>
    <lineage>
        <taxon>Bacteria</taxon>
        <taxon>Pseudomonadati</taxon>
        <taxon>Candidatus Omnitrophota</taxon>
        <taxon>Candidatus Aquitaenariimonas</taxon>
    </lineage>
</organism>
<evidence type="ECO:0000313" key="9">
    <source>
        <dbReference type="EMBL" id="PIU42328.1"/>
    </source>
</evidence>
<evidence type="ECO:0000259" key="8">
    <source>
        <dbReference type="Pfam" id="PF08281"/>
    </source>
</evidence>
<comment type="caution">
    <text evidence="9">The sequence shown here is derived from an EMBL/GenBank/DDBJ whole genome shotgun (WGS) entry which is preliminary data.</text>
</comment>